<dbReference type="Proteomes" id="UP000188603">
    <property type="component" value="Chromosome"/>
</dbReference>
<name>A0A1U9K5J2_9BACL</name>
<accession>A0A1U9K5J2</accession>
<dbReference type="AlphaFoldDB" id="A0A1U9K5J2"/>
<dbReference type="KEGG" id="ntr:B0W44_05365"/>
<gene>
    <name evidence="1" type="ORF">B0W44_05365</name>
</gene>
<dbReference type="EMBL" id="CP019699">
    <property type="protein sequence ID" value="AQS55296.1"/>
    <property type="molecule type" value="Genomic_DNA"/>
</dbReference>
<sequence>MLSLAYPIDDTVEINGEKYELDMSFDNVIRLIDMLNDDELDDITKIEIGLYMLLSVELDYDIEKKAKIFKEIFEKVILEGEKAEPALDIQGNPMPEKKEKVIYSLKEDAEYIYASFMQDYGIDLIEEQGKLHWYKFKALLSGLRNDTHFKEILNIRTMELPKGKGMEKERRRIMELKEIYKLKDQSD</sequence>
<dbReference type="OrthoDB" id="1758052at2"/>
<evidence type="ECO:0000313" key="2">
    <source>
        <dbReference type="Proteomes" id="UP000188603"/>
    </source>
</evidence>
<evidence type="ECO:0000313" key="1">
    <source>
        <dbReference type="EMBL" id="AQS55296.1"/>
    </source>
</evidence>
<proteinExistence type="predicted"/>
<reference evidence="1 2" key="1">
    <citation type="journal article" date="2015" name="Int. J. Syst. Evol. Microbiol.">
        <title>Novibacillus thermophilus gen. nov., sp. nov., a Gram-staining-negative and moderately thermophilic member of the family Thermoactinomycetaceae.</title>
        <authorList>
            <person name="Yang G."/>
            <person name="Chen J."/>
            <person name="Zhou S."/>
        </authorList>
    </citation>
    <scope>NUCLEOTIDE SEQUENCE [LARGE SCALE GENOMIC DNA]</scope>
    <source>
        <strain evidence="1 2">SG-1</strain>
    </source>
</reference>
<dbReference type="STRING" id="1471761.B0W44_05365"/>
<protein>
    <recommendedName>
        <fullName evidence="3">Bacteriophage Gp15 protein</fullName>
    </recommendedName>
</protein>
<keyword evidence="2" id="KW-1185">Reference proteome</keyword>
<dbReference type="InterPro" id="IPR009660">
    <property type="entry name" value="Phage_A500_Gp15"/>
</dbReference>
<organism evidence="1 2">
    <name type="scientific">Novibacillus thermophilus</name>
    <dbReference type="NCBI Taxonomy" id="1471761"/>
    <lineage>
        <taxon>Bacteria</taxon>
        <taxon>Bacillati</taxon>
        <taxon>Bacillota</taxon>
        <taxon>Bacilli</taxon>
        <taxon>Bacillales</taxon>
        <taxon>Thermoactinomycetaceae</taxon>
        <taxon>Novibacillus</taxon>
    </lineage>
</organism>
<dbReference type="Pfam" id="PF06854">
    <property type="entry name" value="Phage_Gp15"/>
    <property type="match status" value="1"/>
</dbReference>
<evidence type="ECO:0008006" key="3">
    <source>
        <dbReference type="Google" id="ProtNLM"/>
    </source>
</evidence>